<sequence length="808" mass="91538">MKKLLFLIAFLNLTTSSYSQFLTEKSSNKLKKGITKYEGYFNFYYDENSDKVYLEIDKLNDEFLYVNALSEGIGSNDIGLDRGKLGGGVVVHFKKVGNKLLLIQPNQDYRAITDNREEKQSIKEAFAKSVLHGFIIKEEKNNTFLIDATSFFMRDAFGVARTLARNNQGNYSLDKSRSAFHLERTKAFPKNVEFDVMLTFKGTPRGYNIRSVTPDASAVTVHQHHSFVELPDNNYKPRKFDPRSGSFPMSYMDYSTPVNESITKRFIYRHRLEKKDPNAAVSEAKEPIIYYLDRGTPEPVRSALLDGGRWWNQAFEAAGYKNAFQFKMLPEGADMLDLRYNVVQWVHRSTRGWSYGASISDPRTGEIIKGHVSLGSLRIRQDFLIAQALQAPYKNNSVDDKFALEMAIARIRQLSAHEIGHTLGFAHNFSASTNGRTSVMDYPHPKISLKDGKIDFSDAYDTKIGAWDKVAVAYSYQDFPEGKNEKEELNKILENAFSNGLKYLSDSDARPQGSASGAAHLWDNGDNIYDELYNVLNVRKKAIENFSIDNIKAGQPYSVLEDVFVPLYFFHRYQTEATTKLIGGLEYSYAVKGGNQNPVKMISGTTERNALQAVLKTIDVNEIAIPKQKLDLFPPRAIGYGRSRESFKSKTGIAFDAFSAVETASEMSLELLLNPQRMSRLIAHKSLNETQLGLEELIDKLIESTIKKNHKNSYHQELQNIINTEVLEQIFYLGVYKNQYKQVNAIVLSKLEDIKSLLDTKKSKGTQKIYDNAMSKMISNYLKNPTSFKKISAPQIPDGSPIGTDYKN</sequence>
<feature type="chain" id="PRO_5046477598" evidence="1">
    <location>
        <begin position="20"/>
        <end position="808"/>
    </location>
</feature>
<protein>
    <submittedName>
        <fullName evidence="5">Zinc-dependent metalloprotease</fullName>
    </submittedName>
</protein>
<dbReference type="SUPFAM" id="SSF55486">
    <property type="entry name" value="Metalloproteases ('zincins'), catalytic domain"/>
    <property type="match status" value="1"/>
</dbReference>
<evidence type="ECO:0000259" key="3">
    <source>
        <dbReference type="Pfam" id="PF17148"/>
    </source>
</evidence>
<evidence type="ECO:0000259" key="2">
    <source>
        <dbReference type="Pfam" id="PF16313"/>
    </source>
</evidence>
<evidence type="ECO:0000259" key="4">
    <source>
        <dbReference type="Pfam" id="PF17162"/>
    </source>
</evidence>
<comment type="caution">
    <text evidence="5">The sequence shown here is derived from an EMBL/GenBank/DDBJ whole genome shotgun (WGS) entry which is preliminary data.</text>
</comment>
<dbReference type="EMBL" id="JBHSCY010000002">
    <property type="protein sequence ID" value="MFC4269152.1"/>
    <property type="molecule type" value="Genomic_DNA"/>
</dbReference>
<dbReference type="Pfam" id="PF16313">
    <property type="entry name" value="DUF4953"/>
    <property type="match status" value="1"/>
</dbReference>
<dbReference type="Pfam" id="PF17148">
    <property type="entry name" value="DUF5117"/>
    <property type="match status" value="1"/>
</dbReference>
<dbReference type="Pfam" id="PF17162">
    <property type="entry name" value="DUF5118"/>
    <property type="match status" value="1"/>
</dbReference>
<keyword evidence="6" id="KW-1185">Reference proteome</keyword>
<dbReference type="CDD" id="cd04276">
    <property type="entry name" value="ZnMc_MMP_like_2"/>
    <property type="match status" value="1"/>
</dbReference>
<keyword evidence="1" id="KW-0732">Signal</keyword>
<keyword evidence="5" id="KW-0645">Protease</keyword>
<evidence type="ECO:0000313" key="5">
    <source>
        <dbReference type="EMBL" id="MFC4269152.1"/>
    </source>
</evidence>
<evidence type="ECO:0000313" key="6">
    <source>
        <dbReference type="Proteomes" id="UP001595826"/>
    </source>
</evidence>
<reference evidence="6" key="1">
    <citation type="journal article" date="2019" name="Int. J. Syst. Evol. Microbiol.">
        <title>The Global Catalogue of Microorganisms (GCM) 10K type strain sequencing project: providing services to taxonomists for standard genome sequencing and annotation.</title>
        <authorList>
            <consortium name="The Broad Institute Genomics Platform"/>
            <consortium name="The Broad Institute Genome Sequencing Center for Infectious Disease"/>
            <person name="Wu L."/>
            <person name="Ma J."/>
        </authorList>
    </citation>
    <scope>NUCLEOTIDE SEQUENCE [LARGE SCALE GENOMIC DNA]</scope>
    <source>
        <strain evidence="6">CECT 8655</strain>
    </source>
</reference>
<dbReference type="InterPro" id="IPR024079">
    <property type="entry name" value="MetalloPept_cat_dom_sf"/>
</dbReference>
<dbReference type="Gene3D" id="3.40.390.10">
    <property type="entry name" value="Collagenase (Catalytic Domain)"/>
    <property type="match status" value="1"/>
</dbReference>
<dbReference type="Proteomes" id="UP001595826">
    <property type="component" value="Unassembled WGS sequence"/>
</dbReference>
<name>A0ABV8RBH6_9FLAO</name>
<organism evidence="5 6">
    <name type="scientific">Polaribacter marinivivus</name>
    <dbReference type="NCBI Taxonomy" id="1524260"/>
    <lineage>
        <taxon>Bacteria</taxon>
        <taxon>Pseudomonadati</taxon>
        <taxon>Bacteroidota</taxon>
        <taxon>Flavobacteriia</taxon>
        <taxon>Flavobacteriales</taxon>
        <taxon>Flavobacteriaceae</taxon>
    </lineage>
</organism>
<proteinExistence type="predicted"/>
<accession>A0ABV8RBH6</accession>
<feature type="domain" description="DUF5118" evidence="4">
    <location>
        <begin position="30"/>
        <end position="71"/>
    </location>
</feature>
<dbReference type="GO" id="GO:0008237">
    <property type="term" value="F:metallopeptidase activity"/>
    <property type="evidence" value="ECO:0007669"/>
    <property type="project" value="UniProtKB-KW"/>
</dbReference>
<feature type="domain" description="DUF5117" evidence="3">
    <location>
        <begin position="83"/>
        <end position="275"/>
    </location>
</feature>
<evidence type="ECO:0000256" key="1">
    <source>
        <dbReference type="SAM" id="SignalP"/>
    </source>
</evidence>
<dbReference type="PANTHER" id="PTHR38478">
    <property type="entry name" value="PEPTIDASE M1A AND M12B"/>
    <property type="match status" value="1"/>
</dbReference>
<feature type="domain" description="EcxA zinc-binding" evidence="2">
    <location>
        <begin position="400"/>
        <end position="710"/>
    </location>
</feature>
<dbReference type="PANTHER" id="PTHR38478:SF1">
    <property type="entry name" value="ZINC DEPENDENT METALLOPROTEASE DOMAIN LIPOPROTEIN"/>
    <property type="match status" value="1"/>
</dbReference>
<dbReference type="InterPro" id="IPR034032">
    <property type="entry name" value="Zn_MMP-like_bac"/>
</dbReference>
<keyword evidence="5" id="KW-0378">Hydrolase</keyword>
<feature type="signal peptide" evidence="1">
    <location>
        <begin position="1"/>
        <end position="19"/>
    </location>
</feature>
<dbReference type="InterPro" id="IPR032534">
    <property type="entry name" value="EcxA_zinc-bd"/>
</dbReference>
<dbReference type="InterPro" id="IPR033428">
    <property type="entry name" value="DUF5118"/>
</dbReference>
<dbReference type="InterPro" id="IPR033413">
    <property type="entry name" value="DUF5117"/>
</dbReference>
<gene>
    <name evidence="5" type="ORF">ACFOWD_09570</name>
</gene>
<keyword evidence="5" id="KW-0482">Metalloprotease</keyword>
<dbReference type="RefSeq" id="WP_377410093.1">
    <property type="nucleotide sequence ID" value="NZ_JBHSCY010000002.1"/>
</dbReference>